<proteinExistence type="predicted"/>
<reference evidence="1" key="1">
    <citation type="submission" date="2019-10" db="EMBL/GenBank/DDBJ databases">
        <authorList>
            <consortium name="DOE Joint Genome Institute"/>
            <person name="Kuo A."/>
            <person name="Miyauchi S."/>
            <person name="Kiss E."/>
            <person name="Drula E."/>
            <person name="Kohler A."/>
            <person name="Sanchez-Garcia M."/>
            <person name="Andreopoulos B."/>
            <person name="Barry K.W."/>
            <person name="Bonito G."/>
            <person name="Buee M."/>
            <person name="Carver A."/>
            <person name="Chen C."/>
            <person name="Cichocki N."/>
            <person name="Clum A."/>
            <person name="Culley D."/>
            <person name="Crous P.W."/>
            <person name="Fauchery L."/>
            <person name="Girlanda M."/>
            <person name="Hayes R."/>
            <person name="Keri Z."/>
            <person name="LaButti K."/>
            <person name="Lipzen A."/>
            <person name="Lombard V."/>
            <person name="Magnuson J."/>
            <person name="Maillard F."/>
            <person name="Morin E."/>
            <person name="Murat C."/>
            <person name="Nolan M."/>
            <person name="Ohm R."/>
            <person name="Pangilinan J."/>
            <person name="Pereira M."/>
            <person name="Perotto S."/>
            <person name="Peter M."/>
            <person name="Riley R."/>
            <person name="Sitrit Y."/>
            <person name="Stielow B."/>
            <person name="Szollosi G."/>
            <person name="Zifcakova L."/>
            <person name="Stursova M."/>
            <person name="Spatafora J.W."/>
            <person name="Tedersoo L."/>
            <person name="Vaario L.-M."/>
            <person name="Yamada A."/>
            <person name="Yan M."/>
            <person name="Wang P."/>
            <person name="Xu J."/>
            <person name="Bruns T."/>
            <person name="Baldrian P."/>
            <person name="Vilgalys R."/>
            <person name="Henrissat B."/>
            <person name="Grigoriev I.V."/>
            <person name="Hibbett D."/>
            <person name="Nagy L.G."/>
            <person name="Martin F.M."/>
        </authorList>
    </citation>
    <scope>NUCLEOTIDE SEQUENCE</scope>
    <source>
        <strain evidence="1">BED1</strain>
    </source>
</reference>
<comment type="caution">
    <text evidence="1">The sequence shown here is derived from an EMBL/GenBank/DDBJ whole genome shotgun (WGS) entry which is preliminary data.</text>
</comment>
<protein>
    <recommendedName>
        <fullName evidence="3">Reverse transcriptase domain-containing protein</fullName>
    </recommendedName>
</protein>
<dbReference type="AlphaFoldDB" id="A0AAD4BTM8"/>
<keyword evidence="2" id="KW-1185">Reference proteome</keyword>
<accession>A0AAD4BTM8</accession>
<evidence type="ECO:0000313" key="2">
    <source>
        <dbReference type="Proteomes" id="UP001194468"/>
    </source>
</evidence>
<gene>
    <name evidence="1" type="ORF">L210DRAFT_3402320</name>
</gene>
<sequence length="79" mass="8508">MSKLHFPGQSSTASSTTCEAAGYLKNIQHGTNKDQLITQQRWCSTTSNQTPTGLDQGCPISPIAFLFYNASLIELTGKA</sequence>
<dbReference type="EMBL" id="WHUW01000014">
    <property type="protein sequence ID" value="KAF8439443.1"/>
    <property type="molecule type" value="Genomic_DNA"/>
</dbReference>
<evidence type="ECO:0008006" key="3">
    <source>
        <dbReference type="Google" id="ProtNLM"/>
    </source>
</evidence>
<name>A0AAD4BTM8_BOLED</name>
<dbReference type="Proteomes" id="UP001194468">
    <property type="component" value="Unassembled WGS sequence"/>
</dbReference>
<reference evidence="1" key="2">
    <citation type="journal article" date="2020" name="Nat. Commun.">
        <title>Large-scale genome sequencing of mycorrhizal fungi provides insights into the early evolution of symbiotic traits.</title>
        <authorList>
            <person name="Miyauchi S."/>
            <person name="Kiss E."/>
            <person name="Kuo A."/>
            <person name="Drula E."/>
            <person name="Kohler A."/>
            <person name="Sanchez-Garcia M."/>
            <person name="Morin E."/>
            <person name="Andreopoulos B."/>
            <person name="Barry K.W."/>
            <person name="Bonito G."/>
            <person name="Buee M."/>
            <person name="Carver A."/>
            <person name="Chen C."/>
            <person name="Cichocki N."/>
            <person name="Clum A."/>
            <person name="Culley D."/>
            <person name="Crous P.W."/>
            <person name="Fauchery L."/>
            <person name="Girlanda M."/>
            <person name="Hayes R.D."/>
            <person name="Keri Z."/>
            <person name="LaButti K."/>
            <person name="Lipzen A."/>
            <person name="Lombard V."/>
            <person name="Magnuson J."/>
            <person name="Maillard F."/>
            <person name="Murat C."/>
            <person name="Nolan M."/>
            <person name="Ohm R.A."/>
            <person name="Pangilinan J."/>
            <person name="Pereira M.F."/>
            <person name="Perotto S."/>
            <person name="Peter M."/>
            <person name="Pfister S."/>
            <person name="Riley R."/>
            <person name="Sitrit Y."/>
            <person name="Stielow J.B."/>
            <person name="Szollosi G."/>
            <person name="Zifcakova L."/>
            <person name="Stursova M."/>
            <person name="Spatafora J.W."/>
            <person name="Tedersoo L."/>
            <person name="Vaario L.M."/>
            <person name="Yamada A."/>
            <person name="Yan M."/>
            <person name="Wang P."/>
            <person name="Xu J."/>
            <person name="Bruns T."/>
            <person name="Baldrian P."/>
            <person name="Vilgalys R."/>
            <person name="Dunand C."/>
            <person name="Henrissat B."/>
            <person name="Grigoriev I.V."/>
            <person name="Hibbett D."/>
            <person name="Nagy L.G."/>
            <person name="Martin F.M."/>
        </authorList>
    </citation>
    <scope>NUCLEOTIDE SEQUENCE</scope>
    <source>
        <strain evidence="1">BED1</strain>
    </source>
</reference>
<evidence type="ECO:0000313" key="1">
    <source>
        <dbReference type="EMBL" id="KAF8439443.1"/>
    </source>
</evidence>
<organism evidence="1 2">
    <name type="scientific">Boletus edulis BED1</name>
    <dbReference type="NCBI Taxonomy" id="1328754"/>
    <lineage>
        <taxon>Eukaryota</taxon>
        <taxon>Fungi</taxon>
        <taxon>Dikarya</taxon>
        <taxon>Basidiomycota</taxon>
        <taxon>Agaricomycotina</taxon>
        <taxon>Agaricomycetes</taxon>
        <taxon>Agaricomycetidae</taxon>
        <taxon>Boletales</taxon>
        <taxon>Boletineae</taxon>
        <taxon>Boletaceae</taxon>
        <taxon>Boletoideae</taxon>
        <taxon>Boletus</taxon>
    </lineage>
</organism>